<keyword evidence="7 9" id="KW-0503">Monooxygenase</keyword>
<evidence type="ECO:0000256" key="6">
    <source>
        <dbReference type="ARBA" id="ARBA00023002"/>
    </source>
</evidence>
<comment type="pathway">
    <text evidence="2">Cofactor biosynthesis; ubiquinone biosynthesis.</text>
</comment>
<comment type="caution">
    <text evidence="9">The sequence shown here is derived from an EMBL/GenBank/DDBJ whole genome shotgun (WGS) entry which is preliminary data.</text>
</comment>
<dbReference type="InterPro" id="IPR010971">
    <property type="entry name" value="UbiH/COQ6"/>
</dbReference>
<evidence type="ECO:0000313" key="9">
    <source>
        <dbReference type="EMBL" id="MFC3147545.1"/>
    </source>
</evidence>
<proteinExistence type="inferred from homology"/>
<reference evidence="10" key="1">
    <citation type="journal article" date="2019" name="Int. J. Syst. Evol. Microbiol.">
        <title>The Global Catalogue of Microorganisms (GCM) 10K type strain sequencing project: providing services to taxonomists for standard genome sequencing and annotation.</title>
        <authorList>
            <consortium name="The Broad Institute Genomics Platform"/>
            <consortium name="The Broad Institute Genome Sequencing Center for Infectious Disease"/>
            <person name="Wu L."/>
            <person name="Ma J."/>
        </authorList>
    </citation>
    <scope>NUCLEOTIDE SEQUENCE [LARGE SCALE GENOMIC DNA]</scope>
    <source>
        <strain evidence="10">KCTC 52168</strain>
    </source>
</reference>
<dbReference type="InterPro" id="IPR002938">
    <property type="entry name" value="FAD-bd"/>
</dbReference>
<dbReference type="Gene3D" id="3.50.50.60">
    <property type="entry name" value="FAD/NAD(P)-binding domain"/>
    <property type="match status" value="2"/>
</dbReference>
<evidence type="ECO:0000256" key="5">
    <source>
        <dbReference type="ARBA" id="ARBA00022827"/>
    </source>
</evidence>
<comment type="cofactor">
    <cofactor evidence="1">
        <name>FAD</name>
        <dbReference type="ChEBI" id="CHEBI:57692"/>
    </cofactor>
</comment>
<dbReference type="Pfam" id="PF01494">
    <property type="entry name" value="FAD_binding_3"/>
    <property type="match status" value="1"/>
</dbReference>
<keyword evidence="5" id="KW-0274">FAD</keyword>
<dbReference type="GO" id="GO:0004497">
    <property type="term" value="F:monooxygenase activity"/>
    <property type="evidence" value="ECO:0007669"/>
    <property type="project" value="UniProtKB-KW"/>
</dbReference>
<evidence type="ECO:0000259" key="8">
    <source>
        <dbReference type="Pfam" id="PF01494"/>
    </source>
</evidence>
<dbReference type="PANTHER" id="PTHR43876">
    <property type="entry name" value="UBIQUINONE BIOSYNTHESIS MONOOXYGENASE COQ6, MITOCHONDRIAL"/>
    <property type="match status" value="1"/>
</dbReference>
<evidence type="ECO:0000256" key="7">
    <source>
        <dbReference type="ARBA" id="ARBA00023033"/>
    </source>
</evidence>
<gene>
    <name evidence="9" type="ORF">ACFOEN_07810</name>
</gene>
<dbReference type="EMBL" id="JBHRTI010000004">
    <property type="protein sequence ID" value="MFC3147545.1"/>
    <property type="molecule type" value="Genomic_DNA"/>
</dbReference>
<feature type="domain" description="FAD-binding" evidence="8">
    <location>
        <begin position="125"/>
        <end position="347"/>
    </location>
</feature>
<dbReference type="Proteomes" id="UP001595556">
    <property type="component" value="Unassembled WGS sequence"/>
</dbReference>
<comment type="similarity">
    <text evidence="3">Belongs to the UbiH/COQ6 family.</text>
</comment>
<accession>A0ABV7H5Q4</accession>
<sequence length="418" mass="43898">MPNAPSETLDVVIAGGGVAGLAAALAISRLPGKPLSIALIDPAALPGTGAVPPPTAWDLRVYAMAPKVLAWLADLGLAPLLDTSRTQPIAEMHVAAGEPPRGLLLSAYEVGSTELAVVMEEALLARALRTALQVSARVRWIRGSVSTLKHAEGDDLVELGVDADGASQTLRARLLLGADGKHSRIRDLAGIPFTRTPYGQTGVVAHFGSNRPHHGGAWQWFGADDVLALLPLPPSADTRSAAEDRTGHALSMVWSMPSAQAERWLADETGHAALHAALAERVRAAGFELTRVSALAGFELALAKVPQPANGRVLLIGDAAHGVHPLAGQGLNLGLHGVMALHKALAEREPFRDCGDARVLARAVRAHAERVAGMQLLTDQLATLFHSTRPWGRWAAGAMNLLGYSHVLKSRLVRAALA</sequence>
<dbReference type="RefSeq" id="WP_377302755.1">
    <property type="nucleotide sequence ID" value="NZ_CP180191.1"/>
</dbReference>
<organism evidence="9 10">
    <name type="scientific">Piscinibacterium candidicorallinum</name>
    <dbReference type="NCBI Taxonomy" id="1793872"/>
    <lineage>
        <taxon>Bacteria</taxon>
        <taxon>Pseudomonadati</taxon>
        <taxon>Pseudomonadota</taxon>
        <taxon>Betaproteobacteria</taxon>
        <taxon>Burkholderiales</taxon>
        <taxon>Piscinibacterium</taxon>
    </lineage>
</organism>
<dbReference type="InterPro" id="IPR036188">
    <property type="entry name" value="FAD/NAD-bd_sf"/>
</dbReference>
<dbReference type="NCBIfam" id="TIGR01988">
    <property type="entry name" value="Ubi-OHases"/>
    <property type="match status" value="1"/>
</dbReference>
<evidence type="ECO:0000256" key="2">
    <source>
        <dbReference type="ARBA" id="ARBA00004749"/>
    </source>
</evidence>
<keyword evidence="4" id="KW-0285">Flavoprotein</keyword>
<keyword evidence="6" id="KW-0560">Oxidoreductase</keyword>
<dbReference type="PANTHER" id="PTHR43876:SF7">
    <property type="entry name" value="UBIQUINONE BIOSYNTHESIS MONOOXYGENASE COQ6, MITOCHONDRIAL"/>
    <property type="match status" value="1"/>
</dbReference>
<evidence type="ECO:0000256" key="4">
    <source>
        <dbReference type="ARBA" id="ARBA00022630"/>
    </source>
</evidence>
<dbReference type="PRINTS" id="PR00420">
    <property type="entry name" value="RNGMNOXGNASE"/>
</dbReference>
<keyword evidence="10" id="KW-1185">Reference proteome</keyword>
<protein>
    <submittedName>
        <fullName evidence="9">FAD-dependent monooxygenase</fullName>
    </submittedName>
</protein>
<evidence type="ECO:0000256" key="3">
    <source>
        <dbReference type="ARBA" id="ARBA00005349"/>
    </source>
</evidence>
<evidence type="ECO:0000313" key="10">
    <source>
        <dbReference type="Proteomes" id="UP001595556"/>
    </source>
</evidence>
<name>A0ABV7H5Q4_9BURK</name>
<dbReference type="InterPro" id="IPR051205">
    <property type="entry name" value="UbiH/COQ6_monooxygenase"/>
</dbReference>
<dbReference type="SUPFAM" id="SSF51905">
    <property type="entry name" value="FAD/NAD(P)-binding domain"/>
    <property type="match status" value="1"/>
</dbReference>
<evidence type="ECO:0000256" key="1">
    <source>
        <dbReference type="ARBA" id="ARBA00001974"/>
    </source>
</evidence>